<protein>
    <submittedName>
        <fullName evidence="2">FAD-dependent pyridine nucleotide-disulfide oxidoreductase</fullName>
    </submittedName>
</protein>
<gene>
    <name evidence="2" type="ORF">DEIGR_320073</name>
</gene>
<keyword evidence="3" id="KW-1185">Reference proteome</keyword>
<evidence type="ECO:0000256" key="1">
    <source>
        <dbReference type="SAM" id="MobiDB-lite"/>
    </source>
</evidence>
<feature type="region of interest" description="Disordered" evidence="1">
    <location>
        <begin position="39"/>
        <end position="61"/>
    </location>
</feature>
<proteinExistence type="predicted"/>
<name>A0A100HQ86_9DEIO</name>
<organism evidence="2 3">
    <name type="scientific">Deinococcus grandis</name>
    <dbReference type="NCBI Taxonomy" id="57498"/>
    <lineage>
        <taxon>Bacteria</taxon>
        <taxon>Thermotogati</taxon>
        <taxon>Deinococcota</taxon>
        <taxon>Deinococci</taxon>
        <taxon>Deinococcales</taxon>
        <taxon>Deinococcaceae</taxon>
        <taxon>Deinococcus</taxon>
    </lineage>
</organism>
<sequence length="114" mass="12460">MKAQQMAQAQMRWLLSVLSVLGAFVYLGREPLALATQAQPRMRGILDPAGRPSRPRGTAPTACSVSRRRLRWCPTLSRAGGARFSSRVWWCGHPANWPCARGGACKPAHHPAAD</sequence>
<reference evidence="3" key="1">
    <citation type="submission" date="2015-11" db="EMBL/GenBank/DDBJ databases">
        <title>Draft Genome Sequence of the Radioresistant Bacterium Deinococcus grandis, Isolated from Freshwater Fish in Japan.</title>
        <authorList>
            <person name="Satoh K."/>
            <person name="Onodera T."/>
            <person name="Omoso K."/>
            <person name="Takeda-Yano K."/>
            <person name="Katayama T."/>
            <person name="Oono Y."/>
            <person name="Narumi I."/>
        </authorList>
    </citation>
    <scope>NUCLEOTIDE SEQUENCE [LARGE SCALE GENOMIC DNA]</scope>
    <source>
        <strain evidence="3">ATCC 43672</strain>
    </source>
</reference>
<dbReference type="EMBL" id="BCMS01000004">
    <property type="protein sequence ID" value="GAQ23659.1"/>
    <property type="molecule type" value="Genomic_DNA"/>
</dbReference>
<evidence type="ECO:0000313" key="3">
    <source>
        <dbReference type="Proteomes" id="UP000056209"/>
    </source>
</evidence>
<evidence type="ECO:0000313" key="2">
    <source>
        <dbReference type="EMBL" id="GAQ23659.1"/>
    </source>
</evidence>
<dbReference type="AlphaFoldDB" id="A0A100HQ86"/>
<dbReference type="Proteomes" id="UP000056209">
    <property type="component" value="Unassembled WGS sequence"/>
</dbReference>
<comment type="caution">
    <text evidence="2">The sequence shown here is derived from an EMBL/GenBank/DDBJ whole genome shotgun (WGS) entry which is preliminary data.</text>
</comment>
<accession>A0A100HQ86</accession>